<organism evidence="2 3">
    <name type="scientific">Ornithinimicrobium cryptoxanthini</name>
    <dbReference type="NCBI Taxonomy" id="2934161"/>
    <lineage>
        <taxon>Bacteria</taxon>
        <taxon>Bacillati</taxon>
        <taxon>Actinomycetota</taxon>
        <taxon>Actinomycetes</taxon>
        <taxon>Micrococcales</taxon>
        <taxon>Ornithinimicrobiaceae</taxon>
        <taxon>Ornithinimicrobium</taxon>
    </lineage>
</organism>
<dbReference type="GO" id="GO:0016757">
    <property type="term" value="F:glycosyltransferase activity"/>
    <property type="evidence" value="ECO:0007669"/>
    <property type="project" value="UniProtKB-KW"/>
</dbReference>
<proteinExistence type="predicted"/>
<dbReference type="EC" id="2.4.-.-" evidence="2"/>
<dbReference type="EMBL" id="CP099490">
    <property type="protein sequence ID" value="USQ76595.1"/>
    <property type="molecule type" value="Genomic_DNA"/>
</dbReference>
<feature type="domain" description="Spore protein YkvP/CgeB glycosyl transferase-like" evidence="1">
    <location>
        <begin position="183"/>
        <end position="331"/>
    </location>
</feature>
<evidence type="ECO:0000313" key="3">
    <source>
        <dbReference type="Proteomes" id="UP001056535"/>
    </source>
</evidence>
<keyword evidence="2" id="KW-0328">Glycosyltransferase</keyword>
<protein>
    <submittedName>
        <fullName evidence="2">Glycosyltransferase</fullName>
        <ecNumber evidence="2">2.4.-.-</ecNumber>
    </submittedName>
</protein>
<keyword evidence="3" id="KW-1185">Reference proteome</keyword>
<dbReference type="Proteomes" id="UP001056535">
    <property type="component" value="Chromosome"/>
</dbReference>
<dbReference type="SUPFAM" id="SSF53756">
    <property type="entry name" value="UDP-Glycosyltransferase/glycogen phosphorylase"/>
    <property type="match status" value="1"/>
</dbReference>
<evidence type="ECO:0000313" key="2">
    <source>
        <dbReference type="EMBL" id="USQ76595.1"/>
    </source>
</evidence>
<reference evidence="2" key="1">
    <citation type="submission" date="2022-06" db="EMBL/GenBank/DDBJ databases">
        <title>Ornithinimicrobium JY.X270.</title>
        <authorList>
            <person name="Huang Y."/>
        </authorList>
    </citation>
    <scope>NUCLEOTIDE SEQUENCE</scope>
    <source>
        <strain evidence="2">JY.X270</strain>
    </source>
</reference>
<evidence type="ECO:0000259" key="1">
    <source>
        <dbReference type="Pfam" id="PF13524"/>
    </source>
</evidence>
<name>A0ABY4YK09_9MICO</name>
<gene>
    <name evidence="2" type="ORF">NF557_01295</name>
</gene>
<dbReference type="InterPro" id="IPR055259">
    <property type="entry name" value="YkvP/CgeB_Glyco_trans-like"/>
</dbReference>
<sequence length="335" mass="38031">MGERVLVVGPAFHGYSESLATALRVLDHEVATHPYDLYATVGDKLRNKVRYELPERLGRPEGDRRRRQDLTVRAIAALRAARPDAVVVIRGDLLGADFWQTAEALKARTVLWLYDELRRMEHDPETLRRVDTLITYSPLDAESLRASGVETHCIANAFDDTYEIRPEPVESFLFVGARYPNRQRAVERLVAADVPVLAVGRDWSHHLFDRLRTWQLARPDVPARRDVSRSEAYNLMAGALGSLNIHTDQDGFTMRTFETGGAGGLQLIDRPDVSEFYDPGTEVAVFTSEEEMVELARRAVADRSWARKIGEAARRRTLAEHTFVRRARKLEQVWG</sequence>
<dbReference type="RefSeq" id="WP_252621299.1">
    <property type="nucleotide sequence ID" value="NZ_CP099490.1"/>
</dbReference>
<accession>A0ABY4YK09</accession>
<dbReference type="Pfam" id="PF13524">
    <property type="entry name" value="Glyco_trans_1_2"/>
    <property type="match status" value="1"/>
</dbReference>
<keyword evidence="2" id="KW-0808">Transferase</keyword>